<keyword evidence="1" id="KW-1133">Transmembrane helix</keyword>
<comment type="caution">
    <text evidence="2">The sequence shown here is derived from an EMBL/GenBank/DDBJ whole genome shotgun (WGS) entry which is preliminary data.</text>
</comment>
<organism evidence="2 3">
    <name type="scientific">Symbiochloris irregularis</name>
    <dbReference type="NCBI Taxonomy" id="706552"/>
    <lineage>
        <taxon>Eukaryota</taxon>
        <taxon>Viridiplantae</taxon>
        <taxon>Chlorophyta</taxon>
        <taxon>core chlorophytes</taxon>
        <taxon>Trebouxiophyceae</taxon>
        <taxon>Trebouxiales</taxon>
        <taxon>Trebouxiaceae</taxon>
        <taxon>Symbiochloris</taxon>
    </lineage>
</organism>
<reference evidence="2 3" key="1">
    <citation type="journal article" date="2024" name="Nat. Commun.">
        <title>Phylogenomics reveals the evolutionary origins of lichenization in chlorophyte algae.</title>
        <authorList>
            <person name="Puginier C."/>
            <person name="Libourel C."/>
            <person name="Otte J."/>
            <person name="Skaloud P."/>
            <person name="Haon M."/>
            <person name="Grisel S."/>
            <person name="Petersen M."/>
            <person name="Berrin J.G."/>
            <person name="Delaux P.M."/>
            <person name="Dal Grande F."/>
            <person name="Keller J."/>
        </authorList>
    </citation>
    <scope>NUCLEOTIDE SEQUENCE [LARGE SCALE GENOMIC DNA]</scope>
    <source>
        <strain evidence="2 3">SAG 2036</strain>
    </source>
</reference>
<name>A0AAW1PVD0_9CHLO</name>
<accession>A0AAW1PVD0</accession>
<gene>
    <name evidence="2" type="ORF">WJX73_005290</name>
</gene>
<proteinExistence type="predicted"/>
<feature type="transmembrane region" description="Helical" evidence="1">
    <location>
        <begin position="64"/>
        <end position="80"/>
    </location>
</feature>
<protein>
    <submittedName>
        <fullName evidence="2">Uncharacterized protein</fullName>
    </submittedName>
</protein>
<keyword evidence="3" id="KW-1185">Reference proteome</keyword>
<feature type="transmembrane region" description="Helical" evidence="1">
    <location>
        <begin position="266"/>
        <end position="286"/>
    </location>
</feature>
<dbReference type="PANTHER" id="PTHR34289:SF3">
    <property type="entry name" value="PROTEIN, PUTATIVE (DUF819)-RELATED"/>
    <property type="match status" value="1"/>
</dbReference>
<dbReference type="EMBL" id="JALJOQ010000003">
    <property type="protein sequence ID" value="KAK9813720.1"/>
    <property type="molecule type" value="Genomic_DNA"/>
</dbReference>
<evidence type="ECO:0000256" key="1">
    <source>
        <dbReference type="SAM" id="Phobius"/>
    </source>
</evidence>
<feature type="transmembrane region" description="Helical" evidence="1">
    <location>
        <begin position="350"/>
        <end position="372"/>
    </location>
</feature>
<dbReference type="InterPro" id="IPR008537">
    <property type="entry name" value="DUF819"/>
</dbReference>
<feature type="transmembrane region" description="Helical" evidence="1">
    <location>
        <begin position="410"/>
        <end position="432"/>
    </location>
</feature>
<feature type="transmembrane region" description="Helical" evidence="1">
    <location>
        <begin position="146"/>
        <end position="168"/>
    </location>
</feature>
<dbReference type="Pfam" id="PF05684">
    <property type="entry name" value="DUF819"/>
    <property type="match status" value="1"/>
</dbReference>
<dbReference type="AlphaFoldDB" id="A0AAW1PVD0"/>
<keyword evidence="1" id="KW-0812">Transmembrane</keyword>
<sequence>MSPAHVAVGPFRASPSAAPILLQRQQGAEQHARFRPCISCKSARRSTVVVKAAFALPQPTTSPWGIWTGLTIAGAVGFWSEKTRLGKELSGPLVSTLAGLLLSNISLIPCNAPQYGIVNKFLLPLAVPMLLFTADLKKILADTGKLLAAFCIGACATVAGTLVAFKILPLASLGADGWKVASALCARHIGGAINYVGVADTLNLSAAAQAAGLAADNLLCALYFTTVFQLARKIPADPAPEAAAAVDQQTAAPETSTKAGITVLEGATAVALSTALCYLSSIIAAWMNVPSALIPVATALTVALATAIPKVLAPLVASGEGIAAILLHVFFGAVGANASISAVIESCPALFFFCFLQIGVHLGLTLGVGRLFGFTRRDLLLASNANVGGPTTAAGMAAAKGWRLSLVPSLLVGTFGYATATFISCALGVTVLQKMAV</sequence>
<evidence type="ECO:0000313" key="3">
    <source>
        <dbReference type="Proteomes" id="UP001465755"/>
    </source>
</evidence>
<dbReference type="Proteomes" id="UP001465755">
    <property type="component" value="Unassembled WGS sequence"/>
</dbReference>
<feature type="transmembrane region" description="Helical" evidence="1">
    <location>
        <begin position="325"/>
        <end position="344"/>
    </location>
</feature>
<dbReference type="PANTHER" id="PTHR34289">
    <property type="entry name" value="PROTEIN, PUTATIVE (DUF819)-RELATED"/>
    <property type="match status" value="1"/>
</dbReference>
<evidence type="ECO:0000313" key="2">
    <source>
        <dbReference type="EMBL" id="KAK9813720.1"/>
    </source>
</evidence>
<feature type="transmembrane region" description="Helical" evidence="1">
    <location>
        <begin position="292"/>
        <end position="313"/>
    </location>
</feature>
<keyword evidence="1" id="KW-0472">Membrane</keyword>